<comment type="subcellular location">
    <subcellularLocation>
        <location evidence="1">Membrane</location>
        <topology evidence="1">Multi-pass membrane protein</topology>
    </subcellularLocation>
</comment>
<keyword evidence="4 6" id="KW-0472">Membrane</keyword>
<feature type="transmembrane region" description="Helical" evidence="6">
    <location>
        <begin position="233"/>
        <end position="253"/>
    </location>
</feature>
<dbReference type="EMBL" id="JAQJAN010000001">
    <property type="protein sequence ID" value="KAJ5741169.1"/>
    <property type="molecule type" value="Genomic_DNA"/>
</dbReference>
<keyword evidence="3 6" id="KW-1133">Transmembrane helix</keyword>
<dbReference type="Gene3D" id="1.20.1720.10">
    <property type="entry name" value="Multidrug resistance protein D"/>
    <property type="match status" value="1"/>
</dbReference>
<keyword evidence="2 6" id="KW-0812">Transmembrane</keyword>
<dbReference type="InterPro" id="IPR011701">
    <property type="entry name" value="MFS"/>
</dbReference>
<feature type="transmembrane region" description="Helical" evidence="6">
    <location>
        <begin position="343"/>
        <end position="364"/>
    </location>
</feature>
<dbReference type="InterPro" id="IPR020846">
    <property type="entry name" value="MFS_dom"/>
</dbReference>
<dbReference type="Proteomes" id="UP001215712">
    <property type="component" value="Unassembled WGS sequence"/>
</dbReference>
<proteinExistence type="predicted"/>
<protein>
    <submittedName>
        <fullName evidence="8">Major facilitator superfamily domain general substrate transporter</fullName>
    </submittedName>
</protein>
<feature type="transmembrane region" description="Helical" evidence="6">
    <location>
        <begin position="170"/>
        <end position="191"/>
    </location>
</feature>
<keyword evidence="9" id="KW-1185">Reference proteome</keyword>
<dbReference type="PANTHER" id="PTHR23501:SF33">
    <property type="entry name" value="MAJOR FACILITATOR SUPERFAMILY (MFS) PROFILE DOMAIN-CONTAINING PROTEIN"/>
    <property type="match status" value="1"/>
</dbReference>
<organism evidence="8 9">
    <name type="scientific">Penicillium malachiteum</name>
    <dbReference type="NCBI Taxonomy" id="1324776"/>
    <lineage>
        <taxon>Eukaryota</taxon>
        <taxon>Fungi</taxon>
        <taxon>Dikarya</taxon>
        <taxon>Ascomycota</taxon>
        <taxon>Pezizomycotina</taxon>
        <taxon>Eurotiomycetes</taxon>
        <taxon>Eurotiomycetidae</taxon>
        <taxon>Eurotiales</taxon>
        <taxon>Aspergillaceae</taxon>
        <taxon>Penicillium</taxon>
    </lineage>
</organism>
<evidence type="ECO:0000313" key="8">
    <source>
        <dbReference type="EMBL" id="KAJ5741169.1"/>
    </source>
</evidence>
<evidence type="ECO:0000256" key="3">
    <source>
        <dbReference type="ARBA" id="ARBA00022989"/>
    </source>
</evidence>
<feature type="transmembrane region" description="Helical" evidence="6">
    <location>
        <begin position="471"/>
        <end position="492"/>
    </location>
</feature>
<dbReference type="Gene3D" id="1.20.1250.20">
    <property type="entry name" value="MFS general substrate transporter like domains"/>
    <property type="match status" value="1"/>
</dbReference>
<feature type="domain" description="Major facilitator superfamily (MFS) profile" evidence="7">
    <location>
        <begin position="58"/>
        <end position="566"/>
    </location>
</feature>
<dbReference type="GO" id="GO:0015174">
    <property type="term" value="F:basic amino acid transmembrane transporter activity"/>
    <property type="evidence" value="ECO:0007669"/>
    <property type="project" value="TreeGrafter"/>
</dbReference>
<name>A0AAD6HXF6_9EURO</name>
<feature type="transmembrane region" description="Helical" evidence="6">
    <location>
        <begin position="376"/>
        <end position="397"/>
    </location>
</feature>
<gene>
    <name evidence="8" type="ORF">N7493_001041</name>
</gene>
<dbReference type="InterPro" id="IPR036259">
    <property type="entry name" value="MFS_trans_sf"/>
</dbReference>
<feature type="transmembrane region" description="Helical" evidence="6">
    <location>
        <begin position="542"/>
        <end position="561"/>
    </location>
</feature>
<dbReference type="PROSITE" id="PS50850">
    <property type="entry name" value="MFS"/>
    <property type="match status" value="1"/>
</dbReference>
<feature type="transmembrane region" description="Helical" evidence="6">
    <location>
        <begin position="406"/>
        <end position="423"/>
    </location>
</feature>
<dbReference type="Pfam" id="PF07690">
    <property type="entry name" value="MFS_1"/>
    <property type="match status" value="1"/>
</dbReference>
<feature type="transmembrane region" description="Helical" evidence="6">
    <location>
        <begin position="300"/>
        <end position="323"/>
    </location>
</feature>
<evidence type="ECO:0000256" key="5">
    <source>
        <dbReference type="SAM" id="MobiDB-lite"/>
    </source>
</evidence>
<feature type="region of interest" description="Disordered" evidence="5">
    <location>
        <begin position="1"/>
        <end position="39"/>
    </location>
</feature>
<reference evidence="8" key="1">
    <citation type="journal article" date="2023" name="IMA Fungus">
        <title>Comparative genomic study of the Penicillium genus elucidates a diverse pangenome and 15 lateral gene transfer events.</title>
        <authorList>
            <person name="Petersen C."/>
            <person name="Sorensen T."/>
            <person name="Nielsen M.R."/>
            <person name="Sondergaard T.E."/>
            <person name="Sorensen J.L."/>
            <person name="Fitzpatrick D.A."/>
            <person name="Frisvad J.C."/>
            <person name="Nielsen K.L."/>
        </authorList>
    </citation>
    <scope>NUCLEOTIDE SEQUENCE</scope>
    <source>
        <strain evidence="8">IBT 17514</strain>
    </source>
</reference>
<evidence type="ECO:0000256" key="2">
    <source>
        <dbReference type="ARBA" id="ARBA00022692"/>
    </source>
</evidence>
<feature type="transmembrane region" description="Helical" evidence="6">
    <location>
        <begin position="269"/>
        <end position="288"/>
    </location>
</feature>
<accession>A0AAD6HXF6</accession>
<evidence type="ECO:0000256" key="4">
    <source>
        <dbReference type="ARBA" id="ARBA00023136"/>
    </source>
</evidence>
<evidence type="ECO:0000313" key="9">
    <source>
        <dbReference type="Proteomes" id="UP001215712"/>
    </source>
</evidence>
<evidence type="ECO:0000259" key="7">
    <source>
        <dbReference type="PROSITE" id="PS50850"/>
    </source>
</evidence>
<feature type="transmembrane region" description="Helical" evidence="6">
    <location>
        <begin position="123"/>
        <end position="140"/>
    </location>
</feature>
<evidence type="ECO:0000256" key="1">
    <source>
        <dbReference type="ARBA" id="ARBA00004141"/>
    </source>
</evidence>
<sequence length="566" mass="60218">MTNVNYGTHAGSEDPSESERPCSKTTNNEPIHDEECPLLPPSTHTGSKITGVTGIGTIIAILLLGELVSNADATLVLACEGLISSEFNRLRDASWLSTGYSLGLCAVQPMYGKSSDIYGRKPLLILSYVLFAIGCIIWYVNPNTEFSVDICAVFDICGASGIASNMSTVILGRAIGGLGGAGTMVISSVIITDIVPKRDVATWRAYVNISMTLGRSIGGPLGGWLSDTIGWRWLFLGQAPFMALAAFLVFFILPGQPETKSGKSKIQQVDFLGSGLLAAAIVCLTGLMDQGGKSFAWNSLISYVLSIGGIILLLGFIVVEAYVAKDPIFNLRILRRSNVGASYILSTLQVTAQLGMLFSVPLYFQVTQQASTTMAGIHLVPAVVGNTLGGLLAGIFIKKTGCYKPLLVAAGLIAAISYALLYLKWDGQTGFWESFYIIPGGFGTGMASAAAFIAMTATLPSEEVAMATAGYMMLIGFAMTAGVTMSNSVLGIEFERELRRNLRGPGSERIIKRAIADTAYIAQLGAKLREIVLECFLGGLKHTYLVSLTCSLAAAFMGLFIQHHQL</sequence>
<dbReference type="GO" id="GO:0000329">
    <property type="term" value="C:fungal-type vacuole membrane"/>
    <property type="evidence" value="ECO:0007669"/>
    <property type="project" value="TreeGrafter"/>
</dbReference>
<reference evidence="8" key="2">
    <citation type="submission" date="2023-01" db="EMBL/GenBank/DDBJ databases">
        <authorList>
            <person name="Petersen C."/>
        </authorList>
    </citation>
    <scope>NUCLEOTIDE SEQUENCE</scope>
    <source>
        <strain evidence="8">IBT 17514</strain>
    </source>
</reference>
<dbReference type="PANTHER" id="PTHR23501">
    <property type="entry name" value="MAJOR FACILITATOR SUPERFAMILY"/>
    <property type="match status" value="1"/>
</dbReference>
<comment type="caution">
    <text evidence="8">The sequence shown here is derived from an EMBL/GenBank/DDBJ whole genome shotgun (WGS) entry which is preliminary data.</text>
</comment>
<feature type="transmembrane region" description="Helical" evidence="6">
    <location>
        <begin position="435"/>
        <end position="459"/>
    </location>
</feature>
<evidence type="ECO:0000256" key="6">
    <source>
        <dbReference type="SAM" id="Phobius"/>
    </source>
</evidence>
<dbReference type="AlphaFoldDB" id="A0AAD6HXF6"/>
<dbReference type="SUPFAM" id="SSF103473">
    <property type="entry name" value="MFS general substrate transporter"/>
    <property type="match status" value="1"/>
</dbReference>